<dbReference type="InterPro" id="IPR003599">
    <property type="entry name" value="Ig_sub"/>
</dbReference>
<dbReference type="InterPro" id="IPR007110">
    <property type="entry name" value="Ig-like_dom"/>
</dbReference>
<dbReference type="PRINTS" id="PR01474">
    <property type="entry name" value="VCAM1"/>
</dbReference>
<dbReference type="SMART" id="SM00409">
    <property type="entry name" value="IG"/>
    <property type="match status" value="7"/>
</dbReference>
<evidence type="ECO:0000259" key="7">
    <source>
        <dbReference type="PROSITE" id="PS50835"/>
    </source>
</evidence>
<keyword evidence="6" id="KW-0732">Signal</keyword>
<feature type="chain" id="PRO_5044877818" description="B-cell receptor CD22" evidence="6">
    <location>
        <begin position="23"/>
        <end position="812"/>
    </location>
</feature>
<gene>
    <name evidence="8" type="ORF">UPYG_G00060250</name>
</gene>
<dbReference type="Gene3D" id="2.60.40.10">
    <property type="entry name" value="Immunoglobulins"/>
    <property type="match status" value="7"/>
</dbReference>
<dbReference type="Pfam" id="PF24518">
    <property type="entry name" value="Ig_CD22"/>
    <property type="match status" value="1"/>
</dbReference>
<dbReference type="InterPro" id="IPR013783">
    <property type="entry name" value="Ig-like_fold"/>
</dbReference>
<keyword evidence="5" id="KW-0472">Membrane</keyword>
<dbReference type="InterPro" id="IPR003598">
    <property type="entry name" value="Ig_sub2"/>
</dbReference>
<evidence type="ECO:0000313" key="9">
    <source>
        <dbReference type="Proteomes" id="UP001557470"/>
    </source>
</evidence>
<keyword evidence="5" id="KW-1133">Transmembrane helix</keyword>
<evidence type="ECO:0000256" key="3">
    <source>
        <dbReference type="ARBA" id="ARBA00045430"/>
    </source>
</evidence>
<dbReference type="PANTHER" id="PTHR46013">
    <property type="entry name" value="VASCULAR CELL ADHESION MOLECULE 1"/>
    <property type="match status" value="1"/>
</dbReference>
<dbReference type="CDD" id="cd00096">
    <property type="entry name" value="Ig"/>
    <property type="match status" value="2"/>
</dbReference>
<comment type="caution">
    <text evidence="8">The sequence shown here is derived from an EMBL/GenBank/DDBJ whole genome shotgun (WGS) entry which is preliminary data.</text>
</comment>
<feature type="domain" description="Ig-like" evidence="7">
    <location>
        <begin position="118"/>
        <end position="189"/>
    </location>
</feature>
<sequence length="812" mass="90748">MSLSTTGSVLVVFLWSLTGVQVQYNGNQICALKGSSVDLLCPIIYPTWAQVTEKVWYITELCGEPYDLRWDPKYEGRVEYLGTKEDDCSLRITDLRETDEETYQFRYKTNSGWIVGSYRYTLTLTELKVNVSETWSKTLTCSTTCTLPGTPTYNWYKNGMFKYKRTSSMYSKTVYNQDAGSYYCAVKSSPGLHSPAVCVHDSNCWSVTYTKRRMCVLTGSTVNISCTYNHPSSYIEQGSFWFTKEMSNQPFDFSSNSQYKDRVSYNRKPEKQKHTLTIRGLTERDSDEYKFRLLTDKNGRFKGIPGVILTVTGVMLLMDPTSVSEGGRVTLLCRTTCPLDHIPEYIWYKNGKPVNNTVTSYNRLILDPVTSTDEGIYFCAVKGHDDLRSLEKTLTVRYALRTRVSVSPSGEIVEGSSVTLTCSSDATPPVNKYTWYKKTVCGSQSKSYVNTGPQHVFNQVHSSDTAEYYCTSFNKEGTSTSMSVHVNVKYKPKNTSVSVSPSGEIVEGSSVTLTCSSDANPPVDKYTWYKKNVTSSKASGQNYSITNIRSEDSGEYYCEAENKYGHLNSSTVSVDVQYGPRMPSVSVSPSGEIVEGSSVTLTCSSDANPPVNKYTWYKKNVTLPKASGQSYNITNIRSEDSGEYYCEVYSKIASKKSNSMMLTVAGTQTTVMTAFVGVTVFLLVLICFSGFMCFRRKASKSTSDTINRDTADYGQGDSSPVYDNISSMEMTSNAAQRADKDNQEDLHYSSVHFSSSKNQEVPLYCTIQQSEAKEQEEDVQYAAVKFKCPSAAPSETLELCQSDHRVLGHLSD</sequence>
<feature type="transmembrane region" description="Helical" evidence="5">
    <location>
        <begin position="671"/>
        <end position="694"/>
    </location>
</feature>
<evidence type="ECO:0000256" key="4">
    <source>
        <dbReference type="ARBA" id="ARBA00046458"/>
    </source>
</evidence>
<keyword evidence="5" id="KW-0812">Transmembrane</keyword>
<evidence type="ECO:0000256" key="1">
    <source>
        <dbReference type="ARBA" id="ARBA00040106"/>
    </source>
</evidence>
<evidence type="ECO:0000256" key="5">
    <source>
        <dbReference type="SAM" id="Phobius"/>
    </source>
</evidence>
<evidence type="ECO:0000256" key="2">
    <source>
        <dbReference type="ARBA" id="ARBA00041781"/>
    </source>
</evidence>
<dbReference type="InterPro" id="IPR056386">
    <property type="entry name" value="Ig_CD22"/>
</dbReference>
<dbReference type="InterPro" id="IPR013106">
    <property type="entry name" value="Ig_V-set"/>
</dbReference>
<dbReference type="AlphaFoldDB" id="A0ABD0X966"/>
<dbReference type="EMBL" id="JAGEUA010000002">
    <property type="protein sequence ID" value="KAL1005528.1"/>
    <property type="molecule type" value="Genomic_DNA"/>
</dbReference>
<dbReference type="SUPFAM" id="SSF48726">
    <property type="entry name" value="Immunoglobulin"/>
    <property type="match status" value="7"/>
</dbReference>
<dbReference type="Pfam" id="PF13927">
    <property type="entry name" value="Ig_3"/>
    <property type="match status" value="1"/>
</dbReference>
<evidence type="ECO:0000256" key="6">
    <source>
        <dbReference type="SAM" id="SignalP"/>
    </source>
</evidence>
<feature type="domain" description="Ig-like" evidence="7">
    <location>
        <begin position="492"/>
        <end position="573"/>
    </location>
</feature>
<protein>
    <recommendedName>
        <fullName evidence="1">B-cell receptor CD22</fullName>
    </recommendedName>
    <alternativeName>
        <fullName evidence="2">Sialic acid-binding Ig-like lectin 2</fullName>
    </alternativeName>
</protein>
<comment type="subunit">
    <text evidence="4">Predominantly monomer of isoform CD22-beta. Also found as heterodimer of isoform CD22-beta and a shorter isoform. Interacts with PTPN6/SHP-1, LYN, SYK, PIK3R1/PIK3R2 and PLCG1 upon phosphorylation. Interacts with GRB2, INPP5D and SHC1 upon phosphorylation. May form a complex with INPP5D/SHIP, GRB2 and SHC1.</text>
</comment>
<name>A0ABD0X966_UMBPY</name>
<feature type="domain" description="Ig-like" evidence="7">
    <location>
        <begin position="583"/>
        <end position="663"/>
    </location>
</feature>
<dbReference type="SMART" id="SM00408">
    <property type="entry name" value="IGc2"/>
    <property type="match status" value="4"/>
</dbReference>
<comment type="function">
    <text evidence="3">Most highly expressed siglec (sialic acid-binding immunoglobulin-like lectin) on B-cells that plays a role in various aspects of B-cell biology including differentiation, antigen presentation, and trafficking to bone marrow. Binds to alpha 2,6-linked sialic acid residues of surface molecules such as CD22 itself, CD45 and IgM in a cis configuration. Can also bind to ligands on other cells as an adhesion molecule in a trans configuration. Acts as an inhibitory coreceptor on the surface of B-cells and inhibits B-cell receptor induced signaling, characterized by inhibition of the calcium mobilization and cellular activation. Mechanistically, the immunoreceptor tyrosine-based inhibitory motif domain is phosphorylated by the Src kinase LYN, which in turn leads to the recruitment of the protein tyrosine phosphatase 1/PTPN6, leading to the negative regulation of BCR signaling. If this negative signaling from is of sufficient strength, apoptosis of the B-cell can be induced.</text>
</comment>
<dbReference type="PROSITE" id="PS50835">
    <property type="entry name" value="IG_LIKE"/>
    <property type="match status" value="5"/>
</dbReference>
<feature type="signal peptide" evidence="6">
    <location>
        <begin position="1"/>
        <end position="22"/>
    </location>
</feature>
<organism evidence="8 9">
    <name type="scientific">Umbra pygmaea</name>
    <name type="common">Eastern mudminnow</name>
    <dbReference type="NCBI Taxonomy" id="75934"/>
    <lineage>
        <taxon>Eukaryota</taxon>
        <taxon>Metazoa</taxon>
        <taxon>Chordata</taxon>
        <taxon>Craniata</taxon>
        <taxon>Vertebrata</taxon>
        <taxon>Euteleostomi</taxon>
        <taxon>Actinopterygii</taxon>
        <taxon>Neopterygii</taxon>
        <taxon>Teleostei</taxon>
        <taxon>Protacanthopterygii</taxon>
        <taxon>Esociformes</taxon>
        <taxon>Umbridae</taxon>
        <taxon>Umbra</taxon>
    </lineage>
</organism>
<feature type="domain" description="Ig-like" evidence="7">
    <location>
        <begin position="305"/>
        <end position="395"/>
    </location>
</feature>
<dbReference type="Pfam" id="PF13895">
    <property type="entry name" value="Ig_2"/>
    <property type="match status" value="3"/>
</dbReference>
<evidence type="ECO:0000313" key="8">
    <source>
        <dbReference type="EMBL" id="KAL1005528.1"/>
    </source>
</evidence>
<dbReference type="PANTHER" id="PTHR46013:SF4">
    <property type="entry name" value="B-CELL RECEPTOR CD22-RELATED"/>
    <property type="match status" value="1"/>
</dbReference>
<reference evidence="8 9" key="1">
    <citation type="submission" date="2024-06" db="EMBL/GenBank/DDBJ databases">
        <authorList>
            <person name="Pan Q."/>
            <person name="Wen M."/>
            <person name="Jouanno E."/>
            <person name="Zahm M."/>
            <person name="Klopp C."/>
            <person name="Cabau C."/>
            <person name="Louis A."/>
            <person name="Berthelot C."/>
            <person name="Parey E."/>
            <person name="Roest Crollius H."/>
            <person name="Montfort J."/>
            <person name="Robinson-Rechavi M."/>
            <person name="Bouchez O."/>
            <person name="Lampietro C."/>
            <person name="Lopez Roques C."/>
            <person name="Donnadieu C."/>
            <person name="Postlethwait J."/>
            <person name="Bobe J."/>
            <person name="Verreycken H."/>
            <person name="Guiguen Y."/>
        </authorList>
    </citation>
    <scope>NUCLEOTIDE SEQUENCE [LARGE SCALE GENOMIC DNA]</scope>
    <source>
        <strain evidence="8">Up_M1</strain>
        <tissue evidence="8">Testis</tissue>
    </source>
</reference>
<dbReference type="Pfam" id="PF07686">
    <property type="entry name" value="V-set"/>
    <property type="match status" value="1"/>
</dbReference>
<keyword evidence="9" id="KW-1185">Reference proteome</keyword>
<accession>A0ABD0X966</accession>
<dbReference type="InterPro" id="IPR036179">
    <property type="entry name" value="Ig-like_dom_sf"/>
</dbReference>
<dbReference type="Proteomes" id="UP001557470">
    <property type="component" value="Unassembled WGS sequence"/>
</dbReference>
<feature type="domain" description="Ig-like" evidence="7">
    <location>
        <begin position="402"/>
        <end position="487"/>
    </location>
</feature>
<proteinExistence type="predicted"/>
<dbReference type="InterPro" id="IPR003989">
    <property type="entry name" value="VCAM-1"/>
</dbReference>